<dbReference type="EMBL" id="JAUHJS010000003">
    <property type="protein sequence ID" value="MDN4165131.1"/>
    <property type="molecule type" value="Genomic_DNA"/>
</dbReference>
<evidence type="ECO:0000313" key="2">
    <source>
        <dbReference type="Proteomes" id="UP001168552"/>
    </source>
</evidence>
<dbReference type="InterPro" id="IPR019534">
    <property type="entry name" value="DUF2452"/>
</dbReference>
<gene>
    <name evidence="1" type="ORF">QWY31_06440</name>
</gene>
<sequence length="145" mass="16602">MEDFVNPIDKDKVAENPGLLPYAHHVGGSLVKPEDRGKIKSRALTAMEQQTDMQLRQIQKQIELLAQQARAIQERADFSYKIYQADLGFEPFVGHIYHLYEKDEGGWFVSMIGPHEWGRSQGNRHFVATVKLLADHTWEILAKGE</sequence>
<dbReference type="Proteomes" id="UP001168552">
    <property type="component" value="Unassembled WGS sequence"/>
</dbReference>
<protein>
    <submittedName>
        <fullName evidence="1">DUF2452 domain-containing protein</fullName>
    </submittedName>
</protein>
<comment type="caution">
    <text evidence="1">The sequence shown here is derived from an EMBL/GenBank/DDBJ whole genome shotgun (WGS) entry which is preliminary data.</text>
</comment>
<keyword evidence="2" id="KW-1185">Reference proteome</keyword>
<dbReference type="Pfam" id="PF10504">
    <property type="entry name" value="DUF2452"/>
    <property type="match status" value="1"/>
</dbReference>
<evidence type="ECO:0000313" key="1">
    <source>
        <dbReference type="EMBL" id="MDN4165131.1"/>
    </source>
</evidence>
<dbReference type="RefSeq" id="WP_320003660.1">
    <property type="nucleotide sequence ID" value="NZ_JAUHJS010000003.1"/>
</dbReference>
<proteinExistence type="predicted"/>
<reference evidence="1" key="1">
    <citation type="submission" date="2023-06" db="EMBL/GenBank/DDBJ databases">
        <title>Cytophagales bacterium Strain LB-30, isolated from soil.</title>
        <authorList>
            <person name="Liu B."/>
        </authorList>
    </citation>
    <scope>NUCLEOTIDE SEQUENCE</scope>
    <source>
        <strain evidence="1">LB-30</strain>
    </source>
</reference>
<organism evidence="1 2">
    <name type="scientific">Shiella aurantiaca</name>
    <dbReference type="NCBI Taxonomy" id="3058365"/>
    <lineage>
        <taxon>Bacteria</taxon>
        <taxon>Pseudomonadati</taxon>
        <taxon>Bacteroidota</taxon>
        <taxon>Cytophagia</taxon>
        <taxon>Cytophagales</taxon>
        <taxon>Shiellaceae</taxon>
        <taxon>Shiella</taxon>
    </lineage>
</organism>
<name>A0ABT8F4I3_9BACT</name>
<accession>A0ABT8F4I3</accession>